<accession>W7KBM5</accession>
<proteinExistence type="predicted"/>
<dbReference type="AlphaFoldDB" id="W7KBM5"/>
<reference evidence="1 2" key="1">
    <citation type="submission" date="2013-02" db="EMBL/GenBank/DDBJ databases">
        <title>The Genome Sequence of Plasmodium falciparum NF54.</title>
        <authorList>
            <consortium name="The Broad Institute Genome Sequencing Platform"/>
            <consortium name="The Broad Institute Genome Sequencing Center for Infectious Disease"/>
            <person name="Neafsey D."/>
            <person name="Cheeseman I."/>
            <person name="Volkman S."/>
            <person name="Adams J."/>
            <person name="Walker B."/>
            <person name="Young S.K."/>
            <person name="Zeng Q."/>
            <person name="Gargeya S."/>
            <person name="Fitzgerald M."/>
            <person name="Haas B."/>
            <person name="Abouelleil A."/>
            <person name="Alvarado L."/>
            <person name="Arachchi H.M."/>
            <person name="Berlin A.M."/>
            <person name="Chapman S.B."/>
            <person name="Dewar J."/>
            <person name="Goldberg J."/>
            <person name="Griggs A."/>
            <person name="Gujja S."/>
            <person name="Hansen M."/>
            <person name="Howarth C."/>
            <person name="Imamovic A."/>
            <person name="Larimer J."/>
            <person name="McCowan C."/>
            <person name="Murphy C."/>
            <person name="Neiman D."/>
            <person name="Pearson M."/>
            <person name="Priest M."/>
            <person name="Roberts A."/>
            <person name="Saif S."/>
            <person name="Shea T."/>
            <person name="Sisk P."/>
            <person name="Sykes S."/>
            <person name="Wortman J."/>
            <person name="Nusbaum C."/>
            <person name="Birren B."/>
        </authorList>
    </citation>
    <scope>NUCLEOTIDE SEQUENCE [LARGE SCALE GENOMIC DNA]</scope>
    <source>
        <strain evidence="1 2">NF54</strain>
    </source>
</reference>
<dbReference type="EMBL" id="KE123717">
    <property type="protein sequence ID" value="EWC91119.1"/>
    <property type="molecule type" value="Genomic_DNA"/>
</dbReference>
<dbReference type="Proteomes" id="UP000030673">
    <property type="component" value="Unassembled WGS sequence"/>
</dbReference>
<keyword evidence="2" id="KW-1185">Reference proteome</keyword>
<evidence type="ECO:0000313" key="1">
    <source>
        <dbReference type="EMBL" id="EWC91119.1"/>
    </source>
</evidence>
<organism evidence="1 2">
    <name type="scientific">Plasmodium falciparum (isolate NF54)</name>
    <dbReference type="NCBI Taxonomy" id="5843"/>
    <lineage>
        <taxon>Eukaryota</taxon>
        <taxon>Sar</taxon>
        <taxon>Alveolata</taxon>
        <taxon>Apicomplexa</taxon>
        <taxon>Aconoidasida</taxon>
        <taxon>Haemosporida</taxon>
        <taxon>Plasmodiidae</taxon>
        <taxon>Plasmodium</taxon>
        <taxon>Plasmodium (Laverania)</taxon>
    </lineage>
</organism>
<sequence length="69" mass="7994">MNNNKTPINDINVKYVEALNSQFNFLSRDSRKIDTENNAINILNFSNDLEKKSNNTMVDICEKTNDKKI</sequence>
<evidence type="ECO:0000313" key="2">
    <source>
        <dbReference type="Proteomes" id="UP000030673"/>
    </source>
</evidence>
<name>W7KBM5_PLAFO</name>
<gene>
    <name evidence="1" type="ORF">PFNF54_00083</name>
</gene>
<protein>
    <submittedName>
        <fullName evidence="1">Uncharacterized protein</fullName>
    </submittedName>
</protein>